<evidence type="ECO:0000313" key="1">
    <source>
        <dbReference type="EMBL" id="MCJ8208191.1"/>
    </source>
</evidence>
<reference evidence="1" key="1">
    <citation type="submission" date="2022-04" db="EMBL/GenBank/DDBJ databases">
        <title>Mucilaginibacter sp. RS28 isolated from freshwater.</title>
        <authorList>
            <person name="Ko S.-R."/>
        </authorList>
    </citation>
    <scope>NUCLEOTIDE SEQUENCE</scope>
    <source>
        <strain evidence="1">RS28</strain>
    </source>
</reference>
<gene>
    <name evidence="1" type="ORF">MUY27_00635</name>
</gene>
<protein>
    <submittedName>
        <fullName evidence="1">DUF4270 domain-containing protein</fullName>
    </submittedName>
</protein>
<accession>A0A9X1X053</accession>
<comment type="caution">
    <text evidence="1">The sequence shown here is derived from an EMBL/GenBank/DDBJ whole genome shotgun (WGS) entry which is preliminary data.</text>
</comment>
<proteinExistence type="predicted"/>
<dbReference type="AlphaFoldDB" id="A0A9X1X053"/>
<sequence>MKFFRIDLLTLLISLFLFNSCKNENNIGLSIDDASQVNGTLIDTATVFTNTVPEDSVSTGSLTPAPLAYFKDPVIGTSEANIATSLNLPSSSAYTVPTGTITVDSAVLVMKYATANAFYGDSLTTRYKLNAYQLVNRPSPSTVYYNTAIFPYNSSNQLGTLTFNARPGTKIKITDIVTGKADTLKKVNPQIRVKLNTDFFKTNLFGASANALASNSLFQNQVKGLYLTLDKNQVGTGGRMFFNMDSTTVDIYYRNNTGTSIDTAVVSLPANNFATEIKHNNYTTAVKNALATTTSQEVVYLDGLVGTRAKISFPYLKNFMNNAGGNIAINRAELIVSVLPGSDIPYTPQGKLTMYRLDISKRRTYIPDAQGNLTANGIATDPRFISADVFGGYYNSVKKEYHFVITGYISDLMRGKLIDYGTYIAPTPFATSTVVSIDASPDAIGRVIAVGGISNKASANYQYRMRLNILYTKTK</sequence>
<dbReference type="EMBL" id="JALJEJ010000001">
    <property type="protein sequence ID" value="MCJ8208191.1"/>
    <property type="molecule type" value="Genomic_DNA"/>
</dbReference>
<evidence type="ECO:0000313" key="2">
    <source>
        <dbReference type="Proteomes" id="UP001139450"/>
    </source>
</evidence>
<name>A0A9X1X053_9SPHI</name>
<organism evidence="1 2">
    <name type="scientific">Mucilaginibacter straminoryzae</name>
    <dbReference type="NCBI Taxonomy" id="2932774"/>
    <lineage>
        <taxon>Bacteria</taxon>
        <taxon>Pseudomonadati</taxon>
        <taxon>Bacteroidota</taxon>
        <taxon>Sphingobacteriia</taxon>
        <taxon>Sphingobacteriales</taxon>
        <taxon>Sphingobacteriaceae</taxon>
        <taxon>Mucilaginibacter</taxon>
    </lineage>
</organism>
<dbReference type="InterPro" id="IPR025366">
    <property type="entry name" value="DUF4270"/>
</dbReference>
<dbReference type="RefSeq" id="WP_245128026.1">
    <property type="nucleotide sequence ID" value="NZ_JALJEJ010000001.1"/>
</dbReference>
<keyword evidence="2" id="KW-1185">Reference proteome</keyword>
<dbReference type="Pfam" id="PF14092">
    <property type="entry name" value="DUF4270"/>
    <property type="match status" value="1"/>
</dbReference>
<dbReference type="Proteomes" id="UP001139450">
    <property type="component" value="Unassembled WGS sequence"/>
</dbReference>